<dbReference type="AlphaFoldDB" id="M7UV20"/>
<dbReference type="HOGENOM" id="CLU_2412994_0_0_1"/>
<dbReference type="Proteomes" id="UP000012045">
    <property type="component" value="Unassembled WGS sequence"/>
</dbReference>
<evidence type="ECO:0000313" key="1">
    <source>
        <dbReference type="EMBL" id="EMR90908.1"/>
    </source>
</evidence>
<organism evidence="1 2">
    <name type="scientific">Botryotinia fuckeliana (strain BcDW1)</name>
    <name type="common">Noble rot fungus</name>
    <name type="synonym">Botrytis cinerea</name>
    <dbReference type="NCBI Taxonomy" id="1290391"/>
    <lineage>
        <taxon>Eukaryota</taxon>
        <taxon>Fungi</taxon>
        <taxon>Dikarya</taxon>
        <taxon>Ascomycota</taxon>
        <taxon>Pezizomycotina</taxon>
        <taxon>Leotiomycetes</taxon>
        <taxon>Helotiales</taxon>
        <taxon>Sclerotiniaceae</taxon>
        <taxon>Botrytis</taxon>
    </lineage>
</organism>
<accession>M7UV20</accession>
<sequence length="92" mass="10450">MLSLSRYAKTEPFSRHKCLPTFNCELVGLSNLRKQVFWPRIFNPDVVSTFYGTSDVHRSANSTVMASRIHSLRLTRGGIIETVIIIIIIIKS</sequence>
<reference evidence="2" key="1">
    <citation type="journal article" date="2013" name="Genome Announc.">
        <title>Draft genome sequence of Botrytis cinerea BcDW1, inoculum for noble rot of grape berries.</title>
        <authorList>
            <person name="Blanco-Ulate B."/>
            <person name="Allen G."/>
            <person name="Powell A.L."/>
            <person name="Cantu D."/>
        </authorList>
    </citation>
    <scope>NUCLEOTIDE SEQUENCE [LARGE SCALE GENOMIC DNA]</scope>
    <source>
        <strain evidence="2">BcDW1</strain>
    </source>
</reference>
<evidence type="ECO:0000313" key="2">
    <source>
        <dbReference type="Proteomes" id="UP000012045"/>
    </source>
</evidence>
<proteinExistence type="predicted"/>
<gene>
    <name evidence="1" type="ORF">BcDW1_367</name>
</gene>
<name>M7UV20_BOTF1</name>
<dbReference type="EMBL" id="KB707681">
    <property type="protein sequence ID" value="EMR90908.1"/>
    <property type="molecule type" value="Genomic_DNA"/>
</dbReference>
<protein>
    <submittedName>
        <fullName evidence="1">Uncharacterized protein</fullName>
    </submittedName>
</protein>